<organism evidence="1 2">
    <name type="scientific">Planobispora rosea</name>
    <dbReference type="NCBI Taxonomy" id="35762"/>
    <lineage>
        <taxon>Bacteria</taxon>
        <taxon>Bacillati</taxon>
        <taxon>Actinomycetota</taxon>
        <taxon>Actinomycetes</taxon>
        <taxon>Streptosporangiales</taxon>
        <taxon>Streptosporangiaceae</taxon>
        <taxon>Planobispora</taxon>
    </lineage>
</organism>
<evidence type="ECO:0000313" key="1">
    <source>
        <dbReference type="EMBL" id="GIH85034.1"/>
    </source>
</evidence>
<evidence type="ECO:0000313" key="2">
    <source>
        <dbReference type="Proteomes" id="UP000655044"/>
    </source>
</evidence>
<gene>
    <name evidence="1" type="ORF">Pro02_34420</name>
</gene>
<sequence length="134" mass="14272">MVAKKSLGLAALAAGGAIAAGYRRRKAVRPGPAEWFAVTVDCDPGELSGENRPDALGRLAEHHEVRITPAPGGRGTEIAVHAADGKAREQVRALKQFLETGEVLRVEGQPEGHRTVLGRAAIPVSRQLMRRGVR</sequence>
<reference evidence="1" key="1">
    <citation type="submission" date="2021-01" db="EMBL/GenBank/DDBJ databases">
        <title>Whole genome shotgun sequence of Planobispora rosea NBRC 15558.</title>
        <authorList>
            <person name="Komaki H."/>
            <person name="Tamura T."/>
        </authorList>
    </citation>
    <scope>NUCLEOTIDE SEQUENCE</scope>
    <source>
        <strain evidence="1">NBRC 15558</strain>
    </source>
</reference>
<keyword evidence="2" id="KW-1185">Reference proteome</keyword>
<proteinExistence type="predicted"/>
<accession>A0A8J3S1C4</accession>
<dbReference type="OrthoDB" id="3695445at2"/>
<dbReference type="AlphaFoldDB" id="A0A8J3S1C4"/>
<protein>
    <submittedName>
        <fullName evidence="1">Uncharacterized protein</fullName>
    </submittedName>
</protein>
<comment type="caution">
    <text evidence="1">The sequence shown here is derived from an EMBL/GenBank/DDBJ whole genome shotgun (WGS) entry which is preliminary data.</text>
</comment>
<name>A0A8J3S1C4_PLARO</name>
<dbReference type="EMBL" id="BOOI01000031">
    <property type="protein sequence ID" value="GIH85034.1"/>
    <property type="molecule type" value="Genomic_DNA"/>
</dbReference>
<dbReference type="RefSeq" id="WP_068925299.1">
    <property type="nucleotide sequence ID" value="NZ_BMQP01000011.1"/>
</dbReference>
<dbReference type="Proteomes" id="UP000655044">
    <property type="component" value="Unassembled WGS sequence"/>
</dbReference>